<evidence type="ECO:0000313" key="3">
    <source>
        <dbReference type="EMBL" id="CAI7991972.1"/>
    </source>
</evidence>
<organism evidence="3 4">
    <name type="scientific">Geodia barretti</name>
    <name type="common">Barrett's horny sponge</name>
    <dbReference type="NCBI Taxonomy" id="519541"/>
    <lineage>
        <taxon>Eukaryota</taxon>
        <taxon>Metazoa</taxon>
        <taxon>Porifera</taxon>
        <taxon>Demospongiae</taxon>
        <taxon>Heteroscleromorpha</taxon>
        <taxon>Tetractinellida</taxon>
        <taxon>Astrophorina</taxon>
        <taxon>Geodiidae</taxon>
        <taxon>Geodia</taxon>
    </lineage>
</organism>
<keyword evidence="4" id="KW-1185">Reference proteome</keyword>
<comment type="caution">
    <text evidence="3">The sequence shown here is derived from an EMBL/GenBank/DDBJ whole genome shotgun (WGS) entry which is preliminary data.</text>
</comment>
<dbReference type="InterPro" id="IPR012336">
    <property type="entry name" value="Thioredoxin-like_fold"/>
</dbReference>
<dbReference type="Proteomes" id="UP001174909">
    <property type="component" value="Unassembled WGS sequence"/>
</dbReference>
<dbReference type="Pfam" id="PF13905">
    <property type="entry name" value="Thioredoxin_8"/>
    <property type="match status" value="1"/>
</dbReference>
<dbReference type="CDD" id="cd14951">
    <property type="entry name" value="NHL-2_like"/>
    <property type="match status" value="1"/>
</dbReference>
<dbReference type="InterPro" id="IPR045302">
    <property type="entry name" value="NHL2_NHL_rpt_dom"/>
</dbReference>
<dbReference type="AlphaFoldDB" id="A0AA35W415"/>
<dbReference type="PANTHER" id="PTHR46388">
    <property type="entry name" value="NHL REPEAT-CONTAINING PROTEIN 2"/>
    <property type="match status" value="1"/>
</dbReference>
<keyword evidence="1" id="KW-0677">Repeat</keyword>
<proteinExistence type="predicted"/>
<dbReference type="EMBL" id="CASHTH010000133">
    <property type="protein sequence ID" value="CAI7991972.1"/>
    <property type="molecule type" value="Genomic_DNA"/>
</dbReference>
<reference evidence="3" key="1">
    <citation type="submission" date="2023-03" db="EMBL/GenBank/DDBJ databases">
        <authorList>
            <person name="Steffen K."/>
            <person name="Cardenas P."/>
        </authorList>
    </citation>
    <scope>NUCLEOTIDE SEQUENCE</scope>
</reference>
<evidence type="ECO:0000313" key="4">
    <source>
        <dbReference type="Proteomes" id="UP001174909"/>
    </source>
</evidence>
<evidence type="ECO:0000256" key="1">
    <source>
        <dbReference type="ARBA" id="ARBA00022737"/>
    </source>
</evidence>
<evidence type="ECO:0000259" key="2">
    <source>
        <dbReference type="Pfam" id="PF13905"/>
    </source>
</evidence>
<accession>A0AA35W415</accession>
<feature type="domain" description="Thioredoxin-like fold" evidence="2">
    <location>
        <begin position="35"/>
        <end position="108"/>
    </location>
</feature>
<gene>
    <name evidence="3" type="ORF">GBAR_LOCUS872</name>
</gene>
<protein>
    <submittedName>
        <fullName evidence="3">Protein SUPPRESSOR OF QUENCHING 1, chloroplastic</fullName>
    </submittedName>
</protein>
<dbReference type="SUPFAM" id="SSF101898">
    <property type="entry name" value="NHL repeat"/>
    <property type="match status" value="1"/>
</dbReference>
<dbReference type="InterPro" id="IPR001258">
    <property type="entry name" value="NHL_repeat"/>
</dbReference>
<dbReference type="Pfam" id="PF01436">
    <property type="entry name" value="NHL"/>
    <property type="match status" value="2"/>
</dbReference>
<dbReference type="Gene3D" id="2.120.10.30">
    <property type="entry name" value="TolB, C-terminal domain"/>
    <property type="match status" value="3"/>
</dbReference>
<sequence length="476" mass="52647">MSPRMYAGQVNAPEFPAGLEWLNIDKPLSMSDLRGKLRKLEEKYADELVVVGVHSAKFAAEKDHENVRKAVLRYEIEHPVVNDKDFQVWQQYGARAWPTLMFIDPEGKLLGKHEGEFAVTDLDGLFSKMIAEYDNNQLVNRTPLTLSLEKDKEWERALSFPGKVLADEASDRLFIADSNHNRIVVTDLRGKLLEVVGSGEHGLRDGGYSEAQFYDPQGMALSGDTLYVADTKNHALREIDLANQSVKTIAGTGEQARMYHRGGNARFVQLNSPWDVVVDGMNLYIAMAGFHQLWRYDLLTKEANPYAGNGRERITDGVLSNAELAQPSGIVSDGEKLYFTDSETSAVRSADINGKGQVETIVGLHLFEFGDVDGIGDEVRLQHPIGIELHDGVLYVADTYNNKIKRIYPATRGATSYLGIGTPGHEDGAGAFAQFHEPAGLSVARGKLYIADTNNHAIRVADLETREVSTLEIEGL</sequence>
<dbReference type="PANTHER" id="PTHR46388:SF2">
    <property type="entry name" value="NHL REPEAT-CONTAINING PROTEIN 2"/>
    <property type="match status" value="1"/>
</dbReference>
<dbReference type="InterPro" id="IPR036249">
    <property type="entry name" value="Thioredoxin-like_sf"/>
</dbReference>
<dbReference type="Gene3D" id="3.40.30.10">
    <property type="entry name" value="Glutaredoxin"/>
    <property type="match status" value="1"/>
</dbReference>
<dbReference type="InterPro" id="IPR011042">
    <property type="entry name" value="6-blade_b-propeller_TolB-like"/>
</dbReference>
<name>A0AA35W415_GEOBA</name>
<dbReference type="SUPFAM" id="SSF52833">
    <property type="entry name" value="Thioredoxin-like"/>
    <property type="match status" value="1"/>
</dbReference>